<accession>A0AAW1T996</accession>
<gene>
    <name evidence="1" type="ORF">WJX84_011182</name>
</gene>
<name>A0AAW1T996_9CHLO</name>
<protein>
    <submittedName>
        <fullName evidence="1">Uncharacterized protein</fullName>
    </submittedName>
</protein>
<evidence type="ECO:0000313" key="1">
    <source>
        <dbReference type="EMBL" id="KAK9865642.1"/>
    </source>
</evidence>
<sequence>MDLLYLLLITSPKAKGRCSWALVWWRVKHALWRVLAWLLQDFEPWLKWLLFDALKNALVNALARAFPALQPVFAFLGLG</sequence>
<dbReference type="Proteomes" id="UP001485043">
    <property type="component" value="Unassembled WGS sequence"/>
</dbReference>
<comment type="caution">
    <text evidence="1">The sequence shown here is derived from an EMBL/GenBank/DDBJ whole genome shotgun (WGS) entry which is preliminary data.</text>
</comment>
<organism evidence="1 2">
    <name type="scientific">Apatococcus fuscideae</name>
    <dbReference type="NCBI Taxonomy" id="2026836"/>
    <lineage>
        <taxon>Eukaryota</taxon>
        <taxon>Viridiplantae</taxon>
        <taxon>Chlorophyta</taxon>
        <taxon>core chlorophytes</taxon>
        <taxon>Trebouxiophyceae</taxon>
        <taxon>Chlorellales</taxon>
        <taxon>Chlorellaceae</taxon>
        <taxon>Apatococcus</taxon>
    </lineage>
</organism>
<dbReference type="AlphaFoldDB" id="A0AAW1T996"/>
<dbReference type="EMBL" id="JALJOV010000231">
    <property type="protein sequence ID" value="KAK9865642.1"/>
    <property type="molecule type" value="Genomic_DNA"/>
</dbReference>
<reference evidence="1 2" key="1">
    <citation type="journal article" date="2024" name="Nat. Commun.">
        <title>Phylogenomics reveals the evolutionary origins of lichenization in chlorophyte algae.</title>
        <authorList>
            <person name="Puginier C."/>
            <person name="Libourel C."/>
            <person name="Otte J."/>
            <person name="Skaloud P."/>
            <person name="Haon M."/>
            <person name="Grisel S."/>
            <person name="Petersen M."/>
            <person name="Berrin J.G."/>
            <person name="Delaux P.M."/>
            <person name="Dal Grande F."/>
            <person name="Keller J."/>
        </authorList>
    </citation>
    <scope>NUCLEOTIDE SEQUENCE [LARGE SCALE GENOMIC DNA]</scope>
    <source>
        <strain evidence="1 2">SAG 2523</strain>
    </source>
</reference>
<evidence type="ECO:0000313" key="2">
    <source>
        <dbReference type="Proteomes" id="UP001485043"/>
    </source>
</evidence>
<keyword evidence="2" id="KW-1185">Reference proteome</keyword>
<proteinExistence type="predicted"/>